<feature type="compositionally biased region" description="Acidic residues" evidence="7">
    <location>
        <begin position="301"/>
        <end position="313"/>
    </location>
</feature>
<feature type="compositionally biased region" description="Polar residues" evidence="7">
    <location>
        <begin position="28"/>
        <end position="39"/>
    </location>
</feature>
<keyword evidence="6" id="KW-0539">Nucleus</keyword>
<dbReference type="InterPro" id="IPR014876">
    <property type="entry name" value="DEK_C"/>
</dbReference>
<proteinExistence type="predicted"/>
<reference evidence="9 10" key="1">
    <citation type="submission" date="2022-01" db="EMBL/GenBank/DDBJ databases">
        <authorList>
            <person name="Xiong W."/>
            <person name="Schranz E."/>
        </authorList>
    </citation>
    <scope>NUCLEOTIDE SEQUENCE [LARGE SCALE GENOMIC DNA]</scope>
</reference>
<evidence type="ECO:0000256" key="4">
    <source>
        <dbReference type="ARBA" id="ARBA00023125"/>
    </source>
</evidence>
<evidence type="ECO:0000256" key="5">
    <source>
        <dbReference type="ARBA" id="ARBA00023163"/>
    </source>
</evidence>
<dbReference type="PANTHER" id="PTHR13468">
    <property type="entry name" value="DEK PROTEIN"/>
    <property type="match status" value="1"/>
</dbReference>
<evidence type="ECO:0000313" key="10">
    <source>
        <dbReference type="Proteomes" id="UP001157418"/>
    </source>
</evidence>
<feature type="domain" description="DEK-C" evidence="8">
    <location>
        <begin position="415"/>
        <end position="470"/>
    </location>
</feature>
<accession>A0AAU9MDG0</accession>
<dbReference type="GO" id="GO:0005730">
    <property type="term" value="C:nucleolus"/>
    <property type="evidence" value="ECO:0007669"/>
    <property type="project" value="UniProtKB-SubCell"/>
</dbReference>
<organism evidence="9 10">
    <name type="scientific">Lactuca virosa</name>
    <dbReference type="NCBI Taxonomy" id="75947"/>
    <lineage>
        <taxon>Eukaryota</taxon>
        <taxon>Viridiplantae</taxon>
        <taxon>Streptophyta</taxon>
        <taxon>Embryophyta</taxon>
        <taxon>Tracheophyta</taxon>
        <taxon>Spermatophyta</taxon>
        <taxon>Magnoliopsida</taxon>
        <taxon>eudicotyledons</taxon>
        <taxon>Gunneridae</taxon>
        <taxon>Pentapetalae</taxon>
        <taxon>asterids</taxon>
        <taxon>campanulids</taxon>
        <taxon>Asterales</taxon>
        <taxon>Asteraceae</taxon>
        <taxon>Cichorioideae</taxon>
        <taxon>Cichorieae</taxon>
        <taxon>Lactucinae</taxon>
        <taxon>Lactuca</taxon>
    </lineage>
</organism>
<evidence type="ECO:0000256" key="6">
    <source>
        <dbReference type="ARBA" id="ARBA00023242"/>
    </source>
</evidence>
<feature type="compositionally biased region" description="Basic and acidic residues" evidence="7">
    <location>
        <begin position="388"/>
        <end position="419"/>
    </location>
</feature>
<keyword evidence="5" id="KW-0804">Transcription</keyword>
<dbReference type="GO" id="GO:0042393">
    <property type="term" value="F:histone binding"/>
    <property type="evidence" value="ECO:0007669"/>
    <property type="project" value="TreeGrafter"/>
</dbReference>
<dbReference type="PROSITE" id="PS51998">
    <property type="entry name" value="DEK_C"/>
    <property type="match status" value="1"/>
</dbReference>
<feature type="region of interest" description="Disordered" evidence="7">
    <location>
        <begin position="475"/>
        <end position="498"/>
    </location>
</feature>
<keyword evidence="10" id="KW-1185">Reference proteome</keyword>
<dbReference type="Gene3D" id="1.10.10.60">
    <property type="entry name" value="Homeodomain-like"/>
    <property type="match status" value="1"/>
</dbReference>
<dbReference type="Proteomes" id="UP001157418">
    <property type="component" value="Unassembled WGS sequence"/>
</dbReference>
<evidence type="ECO:0000256" key="3">
    <source>
        <dbReference type="ARBA" id="ARBA00023015"/>
    </source>
</evidence>
<keyword evidence="2" id="KW-0156">Chromatin regulator</keyword>
<evidence type="ECO:0000256" key="7">
    <source>
        <dbReference type="SAM" id="MobiDB-lite"/>
    </source>
</evidence>
<comment type="subcellular location">
    <subcellularLocation>
        <location evidence="1">Nucleus</location>
        <location evidence="1">Nucleolus</location>
    </subcellularLocation>
</comment>
<evidence type="ECO:0000256" key="2">
    <source>
        <dbReference type="ARBA" id="ARBA00022853"/>
    </source>
</evidence>
<feature type="region of interest" description="Disordered" evidence="7">
    <location>
        <begin position="270"/>
        <end position="419"/>
    </location>
</feature>
<gene>
    <name evidence="9" type="ORF">LVIROSA_LOCUS11960</name>
</gene>
<evidence type="ECO:0000313" key="9">
    <source>
        <dbReference type="EMBL" id="CAH1424780.1"/>
    </source>
</evidence>
<sequence length="498" mass="55585">MLMVGCKFTYPVMGKEEANGTEVGKTVANGTVSDNVVSENTKDEGKDKSKEVNVDKVDAKEKEINDSKEETESEAMEVDDLKEKEDKGSKKHARKKGGVEKVNNNNKASEEKKEDPKTPVARAIDRPVRERKSVERLVAVIEKDTAREFHIEKGRGTALKDIPNVAFKLSKKKVSDDALKLLHTVLFGRRGKALLVKSNILRFSGFVWHENEEKQKAKVQEKLDKYNKEKLFEFCDLLDIPIVKTSAKKEDVVVKLIDFLLLPHITTSELVSEKEQPSKGSKRKKSASTSSKKQKSKSAEGSEEEEEEEEEEEHEKVNGGPEKSESEGESGEGEGGSKKKRKLLRGVSKKPSSKKDSASINKSKQTQTQKKASKSNKDQLPTSRKKKSHEEKPSISKEKTGKKAVTETMKEEKQKPSDNELKAAVCVILKQVDFNTATFTDILKLLGKRFNTDLTPRKATIKLMIQDELTKLANVTDDDNQQEEGGAVKTPKQASTTT</sequence>
<feature type="compositionally biased region" description="Basic and acidic residues" evidence="7">
    <location>
        <begin position="108"/>
        <end position="127"/>
    </location>
</feature>
<feature type="compositionally biased region" description="Basic residues" evidence="7">
    <location>
        <begin position="338"/>
        <end position="352"/>
    </location>
</feature>
<dbReference type="FunFam" id="1.10.10.60:FF:000220">
    <property type="entry name" value="DEK domain-containing chromatin associated protein"/>
    <property type="match status" value="1"/>
</dbReference>
<dbReference type="GO" id="GO:0003677">
    <property type="term" value="F:DNA binding"/>
    <property type="evidence" value="ECO:0007669"/>
    <property type="project" value="UniProtKB-KW"/>
</dbReference>
<feature type="compositionally biased region" description="Basic and acidic residues" evidence="7">
    <location>
        <begin position="79"/>
        <end position="88"/>
    </location>
</feature>
<keyword evidence="4" id="KW-0238">DNA-binding</keyword>
<dbReference type="InterPro" id="IPR044198">
    <property type="entry name" value="DEK"/>
</dbReference>
<dbReference type="GO" id="GO:2000779">
    <property type="term" value="P:regulation of double-strand break repair"/>
    <property type="evidence" value="ECO:0007669"/>
    <property type="project" value="TreeGrafter"/>
</dbReference>
<evidence type="ECO:0000256" key="1">
    <source>
        <dbReference type="ARBA" id="ARBA00004604"/>
    </source>
</evidence>
<dbReference type="AlphaFoldDB" id="A0AAU9MDG0"/>
<dbReference type="Pfam" id="PF08766">
    <property type="entry name" value="DEK_C"/>
    <property type="match status" value="1"/>
</dbReference>
<feature type="compositionally biased region" description="Basic and acidic residues" evidence="7">
    <location>
        <begin position="314"/>
        <end position="326"/>
    </location>
</feature>
<comment type="caution">
    <text evidence="9">The sequence shown here is derived from an EMBL/GenBank/DDBJ whole genome shotgun (WGS) entry which is preliminary data.</text>
</comment>
<feature type="compositionally biased region" description="Low complexity" evidence="7">
    <location>
        <begin position="358"/>
        <end position="370"/>
    </location>
</feature>
<dbReference type="PANTHER" id="PTHR13468:SF22">
    <property type="entry name" value="DEK DOMAIN-CONTAINING CHROMATIN-ASSOCIATED PROTEIN 3"/>
    <property type="match status" value="1"/>
</dbReference>
<feature type="compositionally biased region" description="Basic residues" evidence="7">
    <location>
        <begin position="280"/>
        <end position="296"/>
    </location>
</feature>
<protein>
    <recommendedName>
        <fullName evidence="8">DEK-C domain-containing protein</fullName>
    </recommendedName>
</protein>
<dbReference type="SUPFAM" id="SSF109715">
    <property type="entry name" value="DEK C-terminal domain"/>
    <property type="match status" value="1"/>
</dbReference>
<evidence type="ECO:0000259" key="8">
    <source>
        <dbReference type="PROSITE" id="PS51998"/>
    </source>
</evidence>
<name>A0AAU9MDG0_9ASTR</name>
<feature type="region of interest" description="Disordered" evidence="7">
    <location>
        <begin position="15"/>
        <end position="127"/>
    </location>
</feature>
<dbReference type="GO" id="GO:0006325">
    <property type="term" value="P:chromatin organization"/>
    <property type="evidence" value="ECO:0007669"/>
    <property type="project" value="UniProtKB-KW"/>
</dbReference>
<dbReference type="EMBL" id="CAKMRJ010001897">
    <property type="protein sequence ID" value="CAH1424780.1"/>
    <property type="molecule type" value="Genomic_DNA"/>
</dbReference>
<keyword evidence="3" id="KW-0805">Transcription regulation</keyword>
<feature type="compositionally biased region" description="Basic and acidic residues" evidence="7">
    <location>
        <begin position="40"/>
        <end position="70"/>
    </location>
</feature>